<feature type="signal peptide" evidence="1">
    <location>
        <begin position="1"/>
        <end position="19"/>
    </location>
</feature>
<organism evidence="2 3">
    <name type="scientific">Hymenobacter properus</name>
    <dbReference type="NCBI Taxonomy" id="2791026"/>
    <lineage>
        <taxon>Bacteria</taxon>
        <taxon>Pseudomonadati</taxon>
        <taxon>Bacteroidota</taxon>
        <taxon>Cytophagia</taxon>
        <taxon>Cytophagales</taxon>
        <taxon>Hymenobacteraceae</taxon>
        <taxon>Hymenobacter</taxon>
    </lineage>
</organism>
<dbReference type="AlphaFoldDB" id="A0A931BHV1"/>
<dbReference type="EMBL" id="JADQDP010000002">
    <property type="protein sequence ID" value="MBF9141607.1"/>
    <property type="molecule type" value="Genomic_DNA"/>
</dbReference>
<evidence type="ECO:0000313" key="2">
    <source>
        <dbReference type="EMBL" id="MBF9141607.1"/>
    </source>
</evidence>
<keyword evidence="1" id="KW-0732">Signal</keyword>
<reference evidence="2 3" key="1">
    <citation type="submission" date="2020-11" db="EMBL/GenBank/DDBJ databases">
        <authorList>
            <person name="Kim M.K."/>
        </authorList>
    </citation>
    <scope>NUCLEOTIDE SEQUENCE [LARGE SCALE GENOMIC DNA]</scope>
    <source>
        <strain evidence="2 3">BT439</strain>
    </source>
</reference>
<comment type="caution">
    <text evidence="2">The sequence shown here is derived from an EMBL/GenBank/DDBJ whole genome shotgun (WGS) entry which is preliminary data.</text>
</comment>
<keyword evidence="3" id="KW-1185">Reference proteome</keyword>
<evidence type="ECO:0000256" key="1">
    <source>
        <dbReference type="SAM" id="SignalP"/>
    </source>
</evidence>
<dbReference type="RefSeq" id="WP_196285957.1">
    <property type="nucleotide sequence ID" value="NZ_JADQDP010000002.1"/>
</dbReference>
<protein>
    <recommendedName>
        <fullName evidence="4">Secreted protein</fullName>
    </recommendedName>
</protein>
<name>A0A931BHV1_9BACT</name>
<accession>A0A931BHV1</accession>
<gene>
    <name evidence="2" type="ORF">I2I01_08175</name>
</gene>
<evidence type="ECO:0000313" key="3">
    <source>
        <dbReference type="Proteomes" id="UP000645610"/>
    </source>
</evidence>
<sequence length="54" mass="5491">MLTAADALQLVFCASTVTAAVRAGWCTTATPAVVKVAEPPLVLPVPALRAVAWA</sequence>
<evidence type="ECO:0008006" key="4">
    <source>
        <dbReference type="Google" id="ProtNLM"/>
    </source>
</evidence>
<dbReference type="Proteomes" id="UP000645610">
    <property type="component" value="Unassembled WGS sequence"/>
</dbReference>
<proteinExistence type="predicted"/>
<feature type="chain" id="PRO_5036873770" description="Secreted protein" evidence="1">
    <location>
        <begin position="20"/>
        <end position="54"/>
    </location>
</feature>